<feature type="non-terminal residue" evidence="2">
    <location>
        <position position="1"/>
    </location>
</feature>
<proteinExistence type="predicted"/>
<feature type="non-terminal residue" evidence="2">
    <location>
        <position position="68"/>
    </location>
</feature>
<gene>
    <name evidence="2" type="ORF">AVDCRST_MAG03-2046</name>
</gene>
<reference evidence="2" key="1">
    <citation type="submission" date="2020-02" db="EMBL/GenBank/DDBJ databases">
        <authorList>
            <person name="Meier V. D."/>
        </authorList>
    </citation>
    <scope>NUCLEOTIDE SEQUENCE</scope>
    <source>
        <strain evidence="2">AVDCRST_MAG03</strain>
    </source>
</reference>
<evidence type="ECO:0000256" key="1">
    <source>
        <dbReference type="SAM" id="MobiDB-lite"/>
    </source>
</evidence>
<accession>A0A6J4PHK8</accession>
<feature type="region of interest" description="Disordered" evidence="1">
    <location>
        <begin position="1"/>
        <end position="68"/>
    </location>
</feature>
<dbReference type="AlphaFoldDB" id="A0A6J4PHK8"/>
<name>A0A6J4PHK8_9ACTN</name>
<organism evidence="2">
    <name type="scientific">uncultured Rubrobacteraceae bacterium</name>
    <dbReference type="NCBI Taxonomy" id="349277"/>
    <lineage>
        <taxon>Bacteria</taxon>
        <taxon>Bacillati</taxon>
        <taxon>Actinomycetota</taxon>
        <taxon>Rubrobacteria</taxon>
        <taxon>Rubrobacterales</taxon>
        <taxon>Rubrobacteraceae</taxon>
        <taxon>environmental samples</taxon>
    </lineage>
</organism>
<dbReference type="EMBL" id="CADCUT010000128">
    <property type="protein sequence ID" value="CAA9413743.1"/>
    <property type="molecule type" value="Genomic_DNA"/>
</dbReference>
<evidence type="ECO:0000313" key="2">
    <source>
        <dbReference type="EMBL" id="CAA9413743.1"/>
    </source>
</evidence>
<sequence length="68" mass="7661">GRPQPPRALRARRPRRAKGHHAARRDPRGPPRRVRPRLCLQDPGPRGAARAPIQSLRPRTRPGRCGVL</sequence>
<feature type="compositionally biased region" description="Basic residues" evidence="1">
    <location>
        <begin position="9"/>
        <end position="23"/>
    </location>
</feature>
<protein>
    <submittedName>
        <fullName evidence="2">Uncharacterized protein</fullName>
    </submittedName>
</protein>